<gene>
    <name evidence="1" type="ORF">LP43_2083</name>
</gene>
<protein>
    <submittedName>
        <fullName evidence="1">Uncharacterized protein</fullName>
    </submittedName>
</protein>
<reference evidence="1 2" key="1">
    <citation type="submission" date="2014-09" db="EMBL/GenBank/DDBJ databases">
        <authorList>
            <person name="Grob C."/>
            <person name="Taubert M."/>
            <person name="Howat A.M."/>
            <person name="Burns O.J."/>
            <person name="Dixon J.L."/>
            <person name="Chen Y."/>
            <person name="Murrell J.C."/>
        </authorList>
    </citation>
    <scope>NUCLEOTIDE SEQUENCE [LARGE SCALE GENOMIC DNA]</scope>
    <source>
        <strain evidence="1">L4</strain>
    </source>
</reference>
<accession>A0A0A0BED9</accession>
<name>A0A0A0BED9_9GAMM</name>
<proteinExistence type="predicted"/>
<dbReference type="AlphaFoldDB" id="A0A0A0BED9"/>
<evidence type="ECO:0000313" key="2">
    <source>
        <dbReference type="Proteomes" id="UP000029999"/>
    </source>
</evidence>
<evidence type="ECO:0000313" key="1">
    <source>
        <dbReference type="EMBL" id="KGM06210.1"/>
    </source>
</evidence>
<organism evidence="1 2">
    <name type="scientific">Methylophaga thiooxydans</name>
    <dbReference type="NCBI Taxonomy" id="392484"/>
    <lineage>
        <taxon>Bacteria</taxon>
        <taxon>Pseudomonadati</taxon>
        <taxon>Pseudomonadota</taxon>
        <taxon>Gammaproteobacteria</taxon>
        <taxon>Thiotrichales</taxon>
        <taxon>Piscirickettsiaceae</taxon>
        <taxon>Methylophaga</taxon>
    </lineage>
</organism>
<dbReference type="Proteomes" id="UP000029999">
    <property type="component" value="Unassembled WGS sequence"/>
</dbReference>
<comment type="caution">
    <text evidence="1">The sequence shown here is derived from an EMBL/GenBank/DDBJ whole genome shotgun (WGS) entry which is preliminary data.</text>
</comment>
<sequence length="38" mass="4453">MKKPRRNANSTHALKKYPHFKNGVKKACFTLMVFIFPC</sequence>
<dbReference type="EMBL" id="JRQD01000005">
    <property type="protein sequence ID" value="KGM06210.1"/>
    <property type="molecule type" value="Genomic_DNA"/>
</dbReference>